<dbReference type="InterPro" id="IPR002491">
    <property type="entry name" value="ABC_transptr_periplasmic_BD"/>
</dbReference>
<sequence>MRAMAGSGVMRAAALVAVLSLPAPAVGAIAGGTPATIAGAAPDAPAAPAPKGQSGRALPSAGVVESTTGAKTPATAAAPHSTPGRGTRSGSNPAASPLAAAAAAEPSSAGISRGGRSPGGSAPVAVIPSSTTPAKAPAPTPPRRVVSVNLCTDQIAMALAAPGQLVSVSHLAREPQSSAMVAEAQRFPVNHGRAEEVYLLAPDLVLAGGYGGASVALLHRLGVPVVEVPPPNSLEDARAAIAQVGAALGREAEAAAMLADFDARLAALSIPTGGDRPLAATWGPNGYSSGGATLAGDVLRAAGFALLADRLGMQGSGYITLEALVMADPALIVTGTPYPGASRAEEIVTHPALSSLSGRIVHVPDPLWTCPTPRLLDALALLAAEARIAAARPAP</sequence>
<dbReference type="AlphaFoldDB" id="A0A1M7HLZ3"/>
<feature type="compositionally biased region" description="Low complexity" evidence="1">
    <location>
        <begin position="93"/>
        <end position="111"/>
    </location>
</feature>
<feature type="signal peptide" evidence="2">
    <location>
        <begin position="1"/>
        <end position="25"/>
    </location>
</feature>
<feature type="compositionally biased region" description="Low complexity" evidence="1">
    <location>
        <begin position="119"/>
        <end position="135"/>
    </location>
</feature>
<dbReference type="InterPro" id="IPR050902">
    <property type="entry name" value="ABC_Transporter_SBP"/>
</dbReference>
<reference evidence="5" key="1">
    <citation type="submission" date="2016-11" db="EMBL/GenBank/DDBJ databases">
        <authorList>
            <person name="Varghese N."/>
            <person name="Submissions S."/>
        </authorList>
    </citation>
    <scope>NUCLEOTIDE SEQUENCE [LARGE SCALE GENOMIC DNA]</scope>
    <source>
        <strain evidence="5">DSM 6637</strain>
    </source>
</reference>
<evidence type="ECO:0000313" key="4">
    <source>
        <dbReference type="EMBL" id="SHM29470.1"/>
    </source>
</evidence>
<feature type="compositionally biased region" description="Low complexity" evidence="1">
    <location>
        <begin position="41"/>
        <end position="50"/>
    </location>
</feature>
<dbReference type="Pfam" id="PF01497">
    <property type="entry name" value="Peripla_BP_2"/>
    <property type="match status" value="1"/>
</dbReference>
<accession>A0A1M7HLZ3</accession>
<protein>
    <submittedName>
        <fullName evidence="4">ABC-type Fe3+-hydroxamate transport system, substrate-binding protein</fullName>
    </submittedName>
</protein>
<organism evidence="4 5">
    <name type="scientific">Paracoccus solventivorans</name>
    <dbReference type="NCBI Taxonomy" id="53463"/>
    <lineage>
        <taxon>Bacteria</taxon>
        <taxon>Pseudomonadati</taxon>
        <taxon>Pseudomonadota</taxon>
        <taxon>Alphaproteobacteria</taxon>
        <taxon>Rhodobacterales</taxon>
        <taxon>Paracoccaceae</taxon>
        <taxon>Paracoccus</taxon>
    </lineage>
</organism>
<feature type="chain" id="PRO_5009926548" evidence="2">
    <location>
        <begin position="26"/>
        <end position="395"/>
    </location>
</feature>
<evidence type="ECO:0000256" key="2">
    <source>
        <dbReference type="SAM" id="SignalP"/>
    </source>
</evidence>
<dbReference type="PROSITE" id="PS50983">
    <property type="entry name" value="FE_B12_PBP"/>
    <property type="match status" value="1"/>
</dbReference>
<feature type="domain" description="Fe/B12 periplasmic-binding" evidence="3">
    <location>
        <begin position="144"/>
        <end position="392"/>
    </location>
</feature>
<gene>
    <name evidence="4" type="ORF">SAMN05444389_106173</name>
</gene>
<proteinExistence type="predicted"/>
<name>A0A1M7HLZ3_9RHOB</name>
<feature type="region of interest" description="Disordered" evidence="1">
    <location>
        <begin position="41"/>
        <end position="141"/>
    </location>
</feature>
<dbReference type="STRING" id="53463.SAMN05444389_106173"/>
<dbReference type="SUPFAM" id="SSF53807">
    <property type="entry name" value="Helical backbone' metal receptor"/>
    <property type="match status" value="1"/>
</dbReference>
<dbReference type="Gene3D" id="3.40.50.1980">
    <property type="entry name" value="Nitrogenase molybdenum iron protein domain"/>
    <property type="match status" value="2"/>
</dbReference>
<keyword evidence="5" id="KW-1185">Reference proteome</keyword>
<evidence type="ECO:0000259" key="3">
    <source>
        <dbReference type="PROSITE" id="PS50983"/>
    </source>
</evidence>
<evidence type="ECO:0000313" key="5">
    <source>
        <dbReference type="Proteomes" id="UP000184444"/>
    </source>
</evidence>
<dbReference type="PANTHER" id="PTHR30535:SF34">
    <property type="entry name" value="MOLYBDATE-BINDING PROTEIN MOLA"/>
    <property type="match status" value="1"/>
</dbReference>
<feature type="compositionally biased region" description="Low complexity" evidence="1">
    <location>
        <begin position="67"/>
        <end position="83"/>
    </location>
</feature>
<dbReference type="PANTHER" id="PTHR30535">
    <property type="entry name" value="VITAMIN B12-BINDING PROTEIN"/>
    <property type="match status" value="1"/>
</dbReference>
<dbReference type="EMBL" id="FRCK01000006">
    <property type="protein sequence ID" value="SHM29470.1"/>
    <property type="molecule type" value="Genomic_DNA"/>
</dbReference>
<dbReference type="GO" id="GO:0071281">
    <property type="term" value="P:cellular response to iron ion"/>
    <property type="evidence" value="ECO:0007669"/>
    <property type="project" value="TreeGrafter"/>
</dbReference>
<keyword evidence="2" id="KW-0732">Signal</keyword>
<dbReference type="Proteomes" id="UP000184444">
    <property type="component" value="Unassembled WGS sequence"/>
</dbReference>
<evidence type="ECO:0000256" key="1">
    <source>
        <dbReference type="SAM" id="MobiDB-lite"/>
    </source>
</evidence>